<accession>A0A6J7HRV4</accession>
<gene>
    <name evidence="6" type="ORF">UFOPK3564_01837</name>
</gene>
<organism evidence="6">
    <name type="scientific">freshwater metagenome</name>
    <dbReference type="NCBI Taxonomy" id="449393"/>
    <lineage>
        <taxon>unclassified sequences</taxon>
        <taxon>metagenomes</taxon>
        <taxon>ecological metagenomes</taxon>
    </lineage>
</organism>
<dbReference type="Pfam" id="PF13439">
    <property type="entry name" value="Glyco_transf_4"/>
    <property type="match status" value="1"/>
</dbReference>
<reference evidence="6" key="1">
    <citation type="submission" date="2020-05" db="EMBL/GenBank/DDBJ databases">
        <authorList>
            <person name="Chiriac C."/>
            <person name="Salcher M."/>
            <person name="Ghai R."/>
            <person name="Kavagutti S V."/>
        </authorList>
    </citation>
    <scope>NUCLEOTIDE SEQUENCE</scope>
</reference>
<sequence>MSPSTTGPAAGPSTPGAPSAAGHGPRLRVAMLVDHVVGGGAERAAVELACALASHHEVTMIASRMRTDQRGEETFRGTVARLEGAGVPLLTLGRTATGKVWEWRPLIRHLRARRLDVLHTHLSGSNAWGPFIARLAGVRAHVAHEQTPFPFAGGLRALGDAGSEALVNPWLIGPLASAIVVPSRWSLDSLVELQGLPREKLRVVPNAAPEVDRGEVDRAAVRASMGVTDDDLVVVIAAMLRPEKGHEVAVRAIAAVRERHPRAILALAGSGELNDPEGVRPALEVLARELGVEDAVRYLGRRHDVMEVVASSDIALLSSHRENLPLAVLEYMSAGTPIVTTDAGGTPELVDDGEHALVVPRGDADAMAAAIVRTFDDPAAAARRADAALARQRSEFTWEAAASTLEDVYREALAR</sequence>
<dbReference type="SUPFAM" id="SSF53756">
    <property type="entry name" value="UDP-Glycosyltransferase/glycogen phosphorylase"/>
    <property type="match status" value="1"/>
</dbReference>
<dbReference type="InterPro" id="IPR001296">
    <property type="entry name" value="Glyco_trans_1"/>
</dbReference>
<dbReference type="PANTHER" id="PTHR12526">
    <property type="entry name" value="GLYCOSYLTRANSFERASE"/>
    <property type="match status" value="1"/>
</dbReference>
<keyword evidence="2" id="KW-0808">Transferase</keyword>
<feature type="compositionally biased region" description="Low complexity" evidence="3">
    <location>
        <begin position="1"/>
        <end position="22"/>
    </location>
</feature>
<evidence type="ECO:0000259" key="4">
    <source>
        <dbReference type="Pfam" id="PF00534"/>
    </source>
</evidence>
<dbReference type="Pfam" id="PF00534">
    <property type="entry name" value="Glycos_transf_1"/>
    <property type="match status" value="1"/>
</dbReference>
<name>A0A6J7HRV4_9ZZZZ</name>
<feature type="domain" description="Glycosyl transferase family 1" evidence="4">
    <location>
        <begin position="220"/>
        <end position="387"/>
    </location>
</feature>
<evidence type="ECO:0000256" key="2">
    <source>
        <dbReference type="ARBA" id="ARBA00022679"/>
    </source>
</evidence>
<feature type="region of interest" description="Disordered" evidence="3">
    <location>
        <begin position="1"/>
        <end position="23"/>
    </location>
</feature>
<feature type="domain" description="Glycosyltransferase subfamily 4-like N-terminal" evidence="5">
    <location>
        <begin position="39"/>
        <end position="207"/>
    </location>
</feature>
<keyword evidence="1" id="KW-0328">Glycosyltransferase</keyword>
<evidence type="ECO:0000259" key="5">
    <source>
        <dbReference type="Pfam" id="PF13439"/>
    </source>
</evidence>
<evidence type="ECO:0000256" key="1">
    <source>
        <dbReference type="ARBA" id="ARBA00022676"/>
    </source>
</evidence>
<dbReference type="EMBL" id="CAFBMK010000106">
    <property type="protein sequence ID" value="CAB4921076.1"/>
    <property type="molecule type" value="Genomic_DNA"/>
</dbReference>
<dbReference type="GO" id="GO:0016757">
    <property type="term" value="F:glycosyltransferase activity"/>
    <property type="evidence" value="ECO:0007669"/>
    <property type="project" value="UniProtKB-KW"/>
</dbReference>
<evidence type="ECO:0000256" key="3">
    <source>
        <dbReference type="SAM" id="MobiDB-lite"/>
    </source>
</evidence>
<protein>
    <submittedName>
        <fullName evidence="6">Unannotated protein</fullName>
    </submittedName>
</protein>
<dbReference type="Gene3D" id="3.40.50.2000">
    <property type="entry name" value="Glycogen Phosphorylase B"/>
    <property type="match status" value="2"/>
</dbReference>
<dbReference type="AlphaFoldDB" id="A0A6J7HRV4"/>
<dbReference type="InterPro" id="IPR028098">
    <property type="entry name" value="Glyco_trans_4-like_N"/>
</dbReference>
<proteinExistence type="predicted"/>
<evidence type="ECO:0000313" key="6">
    <source>
        <dbReference type="EMBL" id="CAB4921076.1"/>
    </source>
</evidence>
<dbReference type="PANTHER" id="PTHR12526:SF510">
    <property type="entry name" value="D-INOSITOL 3-PHOSPHATE GLYCOSYLTRANSFERASE"/>
    <property type="match status" value="1"/>
</dbReference>